<accession>A0A8R1U518</accession>
<sequence length="208" mass="23415">MGKRRLQFLSTSLFIPHISYILAYFFTMTPREILSEKLKPFHNVTGCGLYGFADSTEFLPALTLAYLLICGTIVSVYIFWARIKLMRILRERTLNMSVRTRSTHESLTRILTIHAIMPIFVCTGMGSLVTAQLHGYHSVDIEGSILDIAVIPSLVNPVLTLYFVRPYRVFIASVICCVNRRISLVHSGGNYGDKAAPKLSLSQKMQPL</sequence>
<organism evidence="6 7">
    <name type="scientific">Pristionchus pacificus</name>
    <name type="common">Parasitic nematode worm</name>
    <dbReference type="NCBI Taxonomy" id="54126"/>
    <lineage>
        <taxon>Eukaryota</taxon>
        <taxon>Metazoa</taxon>
        <taxon>Ecdysozoa</taxon>
        <taxon>Nematoda</taxon>
        <taxon>Chromadorea</taxon>
        <taxon>Rhabditida</taxon>
        <taxon>Rhabditina</taxon>
        <taxon>Diplogasteromorpha</taxon>
        <taxon>Diplogasteroidea</taxon>
        <taxon>Neodiplogasteridae</taxon>
        <taxon>Pristionchus</taxon>
    </lineage>
</organism>
<dbReference type="SUPFAM" id="SSF81321">
    <property type="entry name" value="Family A G protein-coupled receptor-like"/>
    <property type="match status" value="1"/>
</dbReference>
<gene>
    <name evidence="6" type="primary">WBGene00095322</name>
</gene>
<dbReference type="Proteomes" id="UP000005239">
    <property type="component" value="Unassembled WGS sequence"/>
</dbReference>
<reference evidence="6" key="2">
    <citation type="submission" date="2022-06" db="UniProtKB">
        <authorList>
            <consortium name="EnsemblMetazoa"/>
        </authorList>
    </citation>
    <scope>IDENTIFICATION</scope>
    <source>
        <strain evidence="6">PS312</strain>
    </source>
</reference>
<comment type="subcellular location">
    <subcellularLocation>
        <location evidence="1">Membrane</location>
        <topology evidence="1">Multi-pass membrane protein</topology>
    </subcellularLocation>
</comment>
<keyword evidence="4" id="KW-1133">Transmembrane helix</keyword>
<dbReference type="InterPro" id="IPR019421">
    <property type="entry name" value="7TM_GPCR_serpentine_rcpt_Srd"/>
</dbReference>
<dbReference type="PANTHER" id="PTHR22945:SF40">
    <property type="entry name" value="SERPENTINE RECEPTOR, CLASS D (DELTA)-RELATED"/>
    <property type="match status" value="1"/>
</dbReference>
<dbReference type="InterPro" id="IPR050920">
    <property type="entry name" value="Nematode_rcpt-like_delta"/>
</dbReference>
<evidence type="ECO:0000313" key="7">
    <source>
        <dbReference type="Proteomes" id="UP000005239"/>
    </source>
</evidence>
<dbReference type="PANTHER" id="PTHR22945">
    <property type="entry name" value="SERPENTINE RECEPTOR, CLASS D DELTA"/>
    <property type="match status" value="1"/>
</dbReference>
<dbReference type="GO" id="GO:0016020">
    <property type="term" value="C:membrane"/>
    <property type="evidence" value="ECO:0007669"/>
    <property type="project" value="UniProtKB-SubCell"/>
</dbReference>
<keyword evidence="7" id="KW-1185">Reference proteome</keyword>
<evidence type="ECO:0000256" key="3">
    <source>
        <dbReference type="ARBA" id="ARBA00022692"/>
    </source>
</evidence>
<comment type="similarity">
    <text evidence="2">Belongs to the nematode receptor-like protein srd family.</text>
</comment>
<dbReference type="OrthoDB" id="5865968at2759"/>
<dbReference type="EnsemblMetazoa" id="PPA05768.1">
    <property type="protein sequence ID" value="PPA05768.1"/>
    <property type="gene ID" value="WBGene00095322"/>
</dbReference>
<proteinExistence type="inferred from homology"/>
<name>A0A454XLN1_PRIPA</name>
<evidence type="ECO:0000256" key="5">
    <source>
        <dbReference type="ARBA" id="ARBA00023136"/>
    </source>
</evidence>
<evidence type="ECO:0000256" key="1">
    <source>
        <dbReference type="ARBA" id="ARBA00004141"/>
    </source>
</evidence>
<evidence type="ECO:0000313" key="6">
    <source>
        <dbReference type="EnsemblMetazoa" id="PPA05768.1"/>
    </source>
</evidence>
<dbReference type="AlphaFoldDB" id="A0A454XLN1"/>
<accession>A0A454XLN1</accession>
<evidence type="ECO:0000256" key="2">
    <source>
        <dbReference type="ARBA" id="ARBA00009166"/>
    </source>
</evidence>
<reference evidence="7" key="1">
    <citation type="journal article" date="2008" name="Nat. Genet.">
        <title>The Pristionchus pacificus genome provides a unique perspective on nematode lifestyle and parasitism.</title>
        <authorList>
            <person name="Dieterich C."/>
            <person name="Clifton S.W."/>
            <person name="Schuster L.N."/>
            <person name="Chinwalla A."/>
            <person name="Delehaunty K."/>
            <person name="Dinkelacker I."/>
            <person name="Fulton L."/>
            <person name="Fulton R."/>
            <person name="Godfrey J."/>
            <person name="Minx P."/>
            <person name="Mitreva M."/>
            <person name="Roeseler W."/>
            <person name="Tian H."/>
            <person name="Witte H."/>
            <person name="Yang S.P."/>
            <person name="Wilson R.K."/>
            <person name="Sommer R.J."/>
        </authorList>
    </citation>
    <scope>NUCLEOTIDE SEQUENCE [LARGE SCALE GENOMIC DNA]</scope>
    <source>
        <strain evidence="7">PS312</strain>
    </source>
</reference>
<protein>
    <submittedName>
        <fullName evidence="6">G protein-coupled receptor</fullName>
    </submittedName>
</protein>
<keyword evidence="5" id="KW-0472">Membrane</keyword>
<evidence type="ECO:0000256" key="4">
    <source>
        <dbReference type="ARBA" id="ARBA00022989"/>
    </source>
</evidence>
<keyword evidence="3" id="KW-0812">Transmembrane</keyword>
<dbReference type="Pfam" id="PF10317">
    <property type="entry name" value="7TM_GPCR_Srd"/>
    <property type="match status" value="1"/>
</dbReference>